<keyword evidence="4 7" id="KW-1133">Transmembrane helix</keyword>
<evidence type="ECO:0000313" key="10">
    <source>
        <dbReference type="EMBL" id="AJQ92533.1"/>
    </source>
</evidence>
<evidence type="ECO:0000256" key="1">
    <source>
        <dbReference type="ARBA" id="ARBA00004651"/>
    </source>
</evidence>
<protein>
    <submittedName>
        <fullName evidence="10">ABC-type antimicrobial peptide transport system, permease component</fullName>
    </submittedName>
</protein>
<dbReference type="AlphaFoldDB" id="A0A0C5VGK8"/>
<dbReference type="GO" id="GO:0005886">
    <property type="term" value="C:plasma membrane"/>
    <property type="evidence" value="ECO:0007669"/>
    <property type="project" value="UniProtKB-SubCell"/>
</dbReference>
<evidence type="ECO:0000259" key="8">
    <source>
        <dbReference type="Pfam" id="PF02687"/>
    </source>
</evidence>
<dbReference type="STRING" id="1445510.YC6258_00483"/>
<comment type="similarity">
    <text evidence="6">Belongs to the ABC-4 integral membrane protein family.</text>
</comment>
<keyword evidence="11" id="KW-1185">Reference proteome</keyword>
<dbReference type="RefSeq" id="WP_211264612.1">
    <property type="nucleotide sequence ID" value="NZ_CP007142.1"/>
</dbReference>
<evidence type="ECO:0000256" key="6">
    <source>
        <dbReference type="ARBA" id="ARBA00038076"/>
    </source>
</evidence>
<dbReference type="GO" id="GO:0022857">
    <property type="term" value="F:transmembrane transporter activity"/>
    <property type="evidence" value="ECO:0007669"/>
    <property type="project" value="TreeGrafter"/>
</dbReference>
<name>A0A0C5VGK8_9GAMM</name>
<evidence type="ECO:0000313" key="11">
    <source>
        <dbReference type="Proteomes" id="UP000032266"/>
    </source>
</evidence>
<dbReference type="EMBL" id="CP007142">
    <property type="protein sequence ID" value="AJQ92533.1"/>
    <property type="molecule type" value="Genomic_DNA"/>
</dbReference>
<dbReference type="PANTHER" id="PTHR30572">
    <property type="entry name" value="MEMBRANE COMPONENT OF TRANSPORTER-RELATED"/>
    <property type="match status" value="1"/>
</dbReference>
<evidence type="ECO:0000256" key="4">
    <source>
        <dbReference type="ARBA" id="ARBA00022989"/>
    </source>
</evidence>
<feature type="transmembrane region" description="Helical" evidence="7">
    <location>
        <begin position="21"/>
        <end position="44"/>
    </location>
</feature>
<keyword evidence="3 7" id="KW-0812">Transmembrane</keyword>
<feature type="transmembrane region" description="Helical" evidence="7">
    <location>
        <begin position="328"/>
        <end position="352"/>
    </location>
</feature>
<dbReference type="InterPro" id="IPR003838">
    <property type="entry name" value="ABC3_permease_C"/>
</dbReference>
<gene>
    <name evidence="10" type="ORF">YC6258_00483</name>
</gene>
<dbReference type="PANTHER" id="PTHR30572:SF4">
    <property type="entry name" value="ABC TRANSPORTER PERMEASE YTRF"/>
    <property type="match status" value="1"/>
</dbReference>
<evidence type="ECO:0000256" key="2">
    <source>
        <dbReference type="ARBA" id="ARBA00022475"/>
    </source>
</evidence>
<evidence type="ECO:0000256" key="7">
    <source>
        <dbReference type="SAM" id="Phobius"/>
    </source>
</evidence>
<organism evidence="10 11">
    <name type="scientific">Gynuella sunshinyii YC6258</name>
    <dbReference type="NCBI Taxonomy" id="1445510"/>
    <lineage>
        <taxon>Bacteria</taxon>
        <taxon>Pseudomonadati</taxon>
        <taxon>Pseudomonadota</taxon>
        <taxon>Gammaproteobacteria</taxon>
        <taxon>Oceanospirillales</taxon>
        <taxon>Saccharospirillaceae</taxon>
        <taxon>Gynuella</taxon>
    </lineage>
</organism>
<dbReference type="Pfam" id="PF12704">
    <property type="entry name" value="MacB_PCD"/>
    <property type="match status" value="1"/>
</dbReference>
<keyword evidence="2" id="KW-1003">Cell membrane</keyword>
<dbReference type="InterPro" id="IPR025857">
    <property type="entry name" value="MacB_PCD"/>
</dbReference>
<reference evidence="10 11" key="1">
    <citation type="submission" date="2014-01" db="EMBL/GenBank/DDBJ databases">
        <title>Full genme sequencing of cellulolytic bacterium Gynuella sunshinyii YC6258T gen. nov., sp. nov.</title>
        <authorList>
            <person name="Khan H."/>
            <person name="Chung E.J."/>
            <person name="Chung Y.R."/>
        </authorList>
    </citation>
    <scope>NUCLEOTIDE SEQUENCE [LARGE SCALE GENOMIC DNA]</scope>
    <source>
        <strain evidence="10 11">YC6258</strain>
    </source>
</reference>
<dbReference type="HOGENOM" id="CLU_000604_8_0_6"/>
<dbReference type="PATRIC" id="fig|1445510.3.peg.467"/>
<dbReference type="Pfam" id="PF02687">
    <property type="entry name" value="FtsX"/>
    <property type="match status" value="1"/>
</dbReference>
<dbReference type="KEGG" id="gsn:YC6258_00483"/>
<keyword evidence="5 7" id="KW-0472">Membrane</keyword>
<dbReference type="Proteomes" id="UP000032266">
    <property type="component" value="Chromosome"/>
</dbReference>
<feature type="transmembrane region" description="Helical" evidence="7">
    <location>
        <begin position="284"/>
        <end position="308"/>
    </location>
</feature>
<evidence type="ECO:0000259" key="9">
    <source>
        <dbReference type="Pfam" id="PF12704"/>
    </source>
</evidence>
<dbReference type="InterPro" id="IPR050250">
    <property type="entry name" value="Macrolide_Exporter_MacB"/>
</dbReference>
<comment type="subcellular location">
    <subcellularLocation>
        <location evidence="1">Cell membrane</location>
        <topology evidence="1">Multi-pass membrane protein</topology>
    </subcellularLocation>
</comment>
<proteinExistence type="inferred from homology"/>
<sequence>MLILMLGNALKLALQEIRRNVLRSFLTTLGIIIGVAAVITMVTVGNGATEQVKARVSSLGSNLMMINRGQGFGPGSRDRVKSPGFELEDLAAIELEIAGIKAIAPVSAGSATLIHGNSSWSSTVRGTTDEYLTAGNWVIAEGRSFTADEDNNGGAVCIIGQTIVGELFADQSPLDQKIRVGSYNCTVIGVLKAKGQTSFGNDQDDIVLMPFPTFQKRIAGDREVQQIYISLQDGIDSEHVEDRLNRLLRLRRNIAANEDDNYNIMDTTELAETLTSTTQTLTGLLGAVAGVSLLVGGIGIMNIMLVSVTERTREIGIRLAIGALEHEVLWQFLVEAVVLSSLGGLMGIGLAVGLSYSISVFMHLPFTMDPGIMIGSFVFSSAVGVVFGYFPAHRAARLDPIEALRHE</sequence>
<feature type="domain" description="MacB-like periplasmic core" evidence="9">
    <location>
        <begin position="24"/>
        <end position="246"/>
    </location>
</feature>
<feature type="domain" description="ABC3 transporter permease C-terminal" evidence="8">
    <location>
        <begin position="287"/>
        <end position="400"/>
    </location>
</feature>
<feature type="transmembrane region" description="Helical" evidence="7">
    <location>
        <begin position="372"/>
        <end position="390"/>
    </location>
</feature>
<evidence type="ECO:0000256" key="5">
    <source>
        <dbReference type="ARBA" id="ARBA00023136"/>
    </source>
</evidence>
<evidence type="ECO:0000256" key="3">
    <source>
        <dbReference type="ARBA" id="ARBA00022692"/>
    </source>
</evidence>
<accession>A0A0C5VGK8</accession>